<organism evidence="2">
    <name type="scientific">Amphimedon queenslandica</name>
    <name type="common">Sponge</name>
    <dbReference type="NCBI Taxonomy" id="400682"/>
    <lineage>
        <taxon>Eukaryota</taxon>
        <taxon>Metazoa</taxon>
        <taxon>Porifera</taxon>
        <taxon>Demospongiae</taxon>
        <taxon>Heteroscleromorpha</taxon>
        <taxon>Haplosclerida</taxon>
        <taxon>Niphatidae</taxon>
        <taxon>Amphimedon</taxon>
    </lineage>
</organism>
<protein>
    <submittedName>
        <fullName evidence="2">Uncharacterized protein</fullName>
    </submittedName>
</protein>
<dbReference type="InterPro" id="IPR003750">
    <property type="entry name" value="Put_MeTrfase-C9orf114-like"/>
</dbReference>
<dbReference type="AlphaFoldDB" id="A0A1X7UNY0"/>
<comment type="similarity">
    <text evidence="1">Belongs to the class IV-like SAM-binding methyltransferase superfamily.</text>
</comment>
<dbReference type="InParanoid" id="A0A1X7UNY0"/>
<name>A0A1X7UNY0_AMPQE</name>
<evidence type="ECO:0000256" key="1">
    <source>
        <dbReference type="ARBA" id="ARBA00009841"/>
    </source>
</evidence>
<dbReference type="SUPFAM" id="SSF50249">
    <property type="entry name" value="Nucleic acid-binding proteins"/>
    <property type="match status" value="1"/>
</dbReference>
<evidence type="ECO:0000313" key="3">
    <source>
        <dbReference type="Proteomes" id="UP000007879"/>
    </source>
</evidence>
<dbReference type="SUPFAM" id="SSF75217">
    <property type="entry name" value="alpha/beta knot"/>
    <property type="match status" value="1"/>
</dbReference>
<dbReference type="Gene3D" id="3.40.1280.10">
    <property type="match status" value="1"/>
</dbReference>
<dbReference type="eggNOG" id="KOG3925">
    <property type="taxonomic scope" value="Eukaryota"/>
</dbReference>
<dbReference type="FunCoup" id="A0A1X7UNY0">
    <property type="interactions" value="771"/>
</dbReference>
<dbReference type="OrthoDB" id="361029at2759"/>
<dbReference type="Proteomes" id="UP000007879">
    <property type="component" value="Unassembled WGS sequence"/>
</dbReference>
<dbReference type="InterPro" id="IPR012340">
    <property type="entry name" value="NA-bd_OB-fold"/>
</dbReference>
<dbReference type="PANTHER" id="PTHR12150">
    <property type="entry name" value="CLASS IV SAM-BINDING METHYLTRANSFERASE-RELATED"/>
    <property type="match status" value="1"/>
</dbReference>
<dbReference type="Gene3D" id="2.40.50.140">
    <property type="entry name" value="Nucleic acid-binding proteins"/>
    <property type="match status" value="1"/>
</dbReference>
<dbReference type="InterPro" id="IPR029028">
    <property type="entry name" value="Alpha/beta_knot_MTases"/>
</dbReference>
<dbReference type="CDD" id="cd18086">
    <property type="entry name" value="HsC9orf114-like"/>
    <property type="match status" value="1"/>
</dbReference>
<dbReference type="Pfam" id="PF02598">
    <property type="entry name" value="Methyltrn_RNA_3"/>
    <property type="match status" value="1"/>
</dbReference>
<proteinExistence type="inferred from homology"/>
<dbReference type="EnsemblMetazoa" id="Aqu2.1.29224_001">
    <property type="protein sequence ID" value="Aqu2.1.29224_001"/>
    <property type="gene ID" value="Aqu2.1.29224"/>
</dbReference>
<dbReference type="EnsemblMetazoa" id="XM_019997673.1">
    <property type="protein sequence ID" value="XP_019853232.1"/>
    <property type="gene ID" value="LOC109582760"/>
</dbReference>
<accession>A0A1X7UNY0</accession>
<dbReference type="InterPro" id="IPR029026">
    <property type="entry name" value="tRNA_m1G_MTases_N"/>
</dbReference>
<keyword evidence="3" id="KW-1185">Reference proteome</keyword>
<reference evidence="3" key="1">
    <citation type="journal article" date="2010" name="Nature">
        <title>The Amphimedon queenslandica genome and the evolution of animal complexity.</title>
        <authorList>
            <person name="Srivastava M."/>
            <person name="Simakov O."/>
            <person name="Chapman J."/>
            <person name="Fahey B."/>
            <person name="Gauthier M.E."/>
            <person name="Mitros T."/>
            <person name="Richards G.S."/>
            <person name="Conaco C."/>
            <person name="Dacre M."/>
            <person name="Hellsten U."/>
            <person name="Larroux C."/>
            <person name="Putnam N.H."/>
            <person name="Stanke M."/>
            <person name="Adamska M."/>
            <person name="Darling A."/>
            <person name="Degnan S.M."/>
            <person name="Oakley T.H."/>
            <person name="Plachetzki D.C."/>
            <person name="Zhai Y."/>
            <person name="Adamski M."/>
            <person name="Calcino A."/>
            <person name="Cummins S.F."/>
            <person name="Goodstein D.M."/>
            <person name="Harris C."/>
            <person name="Jackson D.J."/>
            <person name="Leys S.P."/>
            <person name="Shu S."/>
            <person name="Woodcroft B.J."/>
            <person name="Vervoort M."/>
            <person name="Kosik K.S."/>
            <person name="Manning G."/>
            <person name="Degnan B.M."/>
            <person name="Rokhsar D.S."/>
        </authorList>
    </citation>
    <scope>NUCLEOTIDE SEQUENCE [LARGE SCALE GENOMIC DNA]</scope>
</reference>
<dbReference type="PANTHER" id="PTHR12150:SF13">
    <property type="entry name" value="METHYLTRANSFERASE C9ORF114-RELATED"/>
    <property type="match status" value="1"/>
</dbReference>
<gene>
    <name evidence="2" type="primary">109582760</name>
</gene>
<reference evidence="2" key="2">
    <citation type="submission" date="2017-05" db="UniProtKB">
        <authorList>
            <consortium name="EnsemblMetazoa"/>
        </authorList>
    </citation>
    <scope>IDENTIFICATION</scope>
</reference>
<sequence>MESETDHKEGGQSYTVSIALPGSILNNVQSFQLKTYLAGQIARIAAIFCVNEIVIFKEEGTDTRKGSETDPDVFMCRILQYMETPQYLRKALYGMHPDLKYAGVLNPLDAPHHMRAHEDSPFREGIVLSSTDDGSSMVDCGLNNNVTVNKKLETGVRVTVKMKKRSESGNNLRGKIVAPSIPLTSKGIYWGYQVRYARSFGEVFTSSSYKESYDVIIGTSERGDPIDSVLPFPQYKHLLIVFGGQHGLEYSLEKDRTLEVDDVRSLFHFYLNTCTHQGSRTIRTEEAITISLSALKGHIIPSK</sequence>
<evidence type="ECO:0000313" key="2">
    <source>
        <dbReference type="EnsemblMetazoa" id="Aqu2.1.29224_001"/>
    </source>
</evidence>
<dbReference type="STRING" id="400682.A0A1X7UNY0"/>
<dbReference type="KEGG" id="aqu:109582760"/>